<keyword evidence="7" id="KW-0862">Zinc</keyword>
<evidence type="ECO:0000256" key="1">
    <source>
        <dbReference type="ARBA" id="ARBA00006360"/>
    </source>
</evidence>
<dbReference type="Proteomes" id="UP000288227">
    <property type="component" value="Unassembled WGS sequence"/>
</dbReference>
<comment type="similarity">
    <text evidence="1 11">Belongs to the DnaX/STICHEL family.</text>
</comment>
<dbReference type="InterPro" id="IPR008921">
    <property type="entry name" value="DNA_pol3_clamp-load_cplx_C"/>
</dbReference>
<evidence type="ECO:0000256" key="7">
    <source>
        <dbReference type="ARBA" id="ARBA00022833"/>
    </source>
</evidence>
<dbReference type="InterPro" id="IPR027417">
    <property type="entry name" value="P-loop_NTPase"/>
</dbReference>
<dbReference type="GO" id="GO:0003887">
    <property type="term" value="F:DNA-directed DNA polymerase activity"/>
    <property type="evidence" value="ECO:0007669"/>
    <property type="project" value="UniProtKB-KW"/>
</dbReference>
<dbReference type="Gene3D" id="1.20.272.10">
    <property type="match status" value="1"/>
</dbReference>
<sequence length="370" mass="41378">MEGFVVSARKYRPSGFDEVVGQEHITTTLKNAIDNNKLAQALLFCGPRGVGKTTCARIVARLINGFEEKAEQNSLNIFELDAASNNSVEDIRNLIDQVRYPPQFGKFKVYIIDEVHMLSNAAFNAFLKTLEEPPAYAIFILATTEKHKVIPTILSRCQIFDFNRIQISDIANHLKKIAKVENIPAEDEALHLISQKADGALRDALSIFDLMVTYAAGQGVTFKSVLNNLHILDYDYYFQVVDSLMTQNHTQPLLLFDEVLKKGFDGQNFIVGLAEHFRNLLVSQDARTVQLMEVPDSVKKSYAEQAKACPPQILLTWLNMASQADMQYKASKNQRLTVELALMKMAHVTHLISPSSLNASAAEAKKKVMA</sequence>
<keyword evidence="3 11" id="KW-0548">Nucleotidyltransferase</keyword>
<protein>
    <recommendedName>
        <fullName evidence="11">DNA polymerase III subunit gamma/tau</fullName>
        <ecNumber evidence="11">2.7.7.7</ecNumber>
    </recommendedName>
</protein>
<feature type="domain" description="AAA+ ATPase" evidence="12">
    <location>
        <begin position="38"/>
        <end position="166"/>
    </location>
</feature>
<dbReference type="Gene3D" id="3.40.50.300">
    <property type="entry name" value="P-loop containing nucleotide triphosphate hydrolases"/>
    <property type="match status" value="1"/>
</dbReference>
<evidence type="ECO:0000256" key="2">
    <source>
        <dbReference type="ARBA" id="ARBA00022679"/>
    </source>
</evidence>
<gene>
    <name evidence="11" type="primary">dnaX</name>
    <name evidence="13" type="ORF">SanaruYs_19720</name>
</gene>
<dbReference type="GO" id="GO:0003677">
    <property type="term" value="F:DNA binding"/>
    <property type="evidence" value="ECO:0007669"/>
    <property type="project" value="InterPro"/>
</dbReference>
<dbReference type="InterPro" id="IPR005790">
    <property type="entry name" value="DNA_polIII_delta"/>
</dbReference>
<dbReference type="RefSeq" id="WP_127122393.1">
    <property type="nucleotide sequence ID" value="NZ_BHXQ01000003.1"/>
</dbReference>
<evidence type="ECO:0000256" key="6">
    <source>
        <dbReference type="ARBA" id="ARBA00022741"/>
    </source>
</evidence>
<keyword evidence="8 11" id="KW-0067">ATP-binding</keyword>
<dbReference type="InterPro" id="IPR003593">
    <property type="entry name" value="AAA+_ATPase"/>
</dbReference>
<dbReference type="NCBIfam" id="TIGR02397">
    <property type="entry name" value="dnaX_nterm"/>
    <property type="match status" value="1"/>
</dbReference>
<dbReference type="InterPro" id="IPR045085">
    <property type="entry name" value="HLD_clamp_pol_III_gamma_tau"/>
</dbReference>
<organism evidence="13 14">
    <name type="scientific">Chryseotalea sanaruensis</name>
    <dbReference type="NCBI Taxonomy" id="2482724"/>
    <lineage>
        <taxon>Bacteria</taxon>
        <taxon>Pseudomonadati</taxon>
        <taxon>Bacteroidota</taxon>
        <taxon>Cytophagia</taxon>
        <taxon>Cytophagales</taxon>
        <taxon>Chryseotaleaceae</taxon>
        <taxon>Chryseotalea</taxon>
    </lineage>
</organism>
<dbReference type="Gene3D" id="1.10.8.60">
    <property type="match status" value="1"/>
</dbReference>
<evidence type="ECO:0000259" key="12">
    <source>
        <dbReference type="SMART" id="SM00382"/>
    </source>
</evidence>
<reference evidence="13 14" key="1">
    <citation type="submission" date="2018-11" db="EMBL/GenBank/DDBJ databases">
        <title>Chryseotalea sanarue gen. nov., sp., nov., a member of the family Cytophagaceae, isolated from a brackish lake in Hamamatsu Japan.</title>
        <authorList>
            <person name="Maejima Y."/>
            <person name="Iino T."/>
            <person name="Muraguchi Y."/>
            <person name="Fukuda K."/>
            <person name="Ohkuma M."/>
            <person name="Moriuchi R."/>
            <person name="Dohra H."/>
            <person name="Kimbara K."/>
            <person name="Shintani M."/>
        </authorList>
    </citation>
    <scope>NUCLEOTIDE SEQUENCE [LARGE SCALE GENOMIC DNA]</scope>
    <source>
        <strain evidence="13 14">Ys</strain>
    </source>
</reference>
<dbReference type="EC" id="2.7.7.7" evidence="11"/>
<keyword evidence="14" id="KW-1185">Reference proteome</keyword>
<dbReference type="Pfam" id="PF12169">
    <property type="entry name" value="DNA_pol3_gamma3"/>
    <property type="match status" value="1"/>
</dbReference>
<dbReference type="AlphaFoldDB" id="A0A401UA05"/>
<evidence type="ECO:0000256" key="10">
    <source>
        <dbReference type="ARBA" id="ARBA00049244"/>
    </source>
</evidence>
<dbReference type="SUPFAM" id="SSF48019">
    <property type="entry name" value="post-AAA+ oligomerization domain-like"/>
    <property type="match status" value="1"/>
</dbReference>
<dbReference type="SMART" id="SM00382">
    <property type="entry name" value="AAA"/>
    <property type="match status" value="1"/>
</dbReference>
<dbReference type="InterPro" id="IPR022754">
    <property type="entry name" value="DNA_pol_III_gamma-3"/>
</dbReference>
<dbReference type="PANTHER" id="PTHR11669">
    <property type="entry name" value="REPLICATION FACTOR C / DNA POLYMERASE III GAMMA-TAU SUBUNIT"/>
    <property type="match status" value="1"/>
</dbReference>
<dbReference type="GO" id="GO:0046872">
    <property type="term" value="F:metal ion binding"/>
    <property type="evidence" value="ECO:0007669"/>
    <property type="project" value="UniProtKB-KW"/>
</dbReference>
<evidence type="ECO:0000256" key="5">
    <source>
        <dbReference type="ARBA" id="ARBA00022723"/>
    </source>
</evidence>
<proteinExistence type="inferred from homology"/>
<accession>A0A401UA05</accession>
<evidence type="ECO:0000256" key="8">
    <source>
        <dbReference type="ARBA" id="ARBA00022840"/>
    </source>
</evidence>
<dbReference type="InterPro" id="IPR012763">
    <property type="entry name" value="DNA_pol_III_sug/sutau_N"/>
</dbReference>
<comment type="caution">
    <text evidence="13">The sequence shown here is derived from an EMBL/GenBank/DDBJ whole genome shotgun (WGS) entry which is preliminary data.</text>
</comment>
<dbReference type="GO" id="GO:0005524">
    <property type="term" value="F:ATP binding"/>
    <property type="evidence" value="ECO:0007669"/>
    <property type="project" value="UniProtKB-KW"/>
</dbReference>
<dbReference type="CDD" id="cd00009">
    <property type="entry name" value="AAA"/>
    <property type="match status" value="1"/>
</dbReference>
<dbReference type="OrthoDB" id="9810148at2"/>
<dbReference type="Pfam" id="PF22608">
    <property type="entry name" value="DNAX_ATPase_lid"/>
    <property type="match status" value="1"/>
</dbReference>
<comment type="catalytic activity">
    <reaction evidence="10 11">
        <text>DNA(n) + a 2'-deoxyribonucleoside 5'-triphosphate = DNA(n+1) + diphosphate</text>
        <dbReference type="Rhea" id="RHEA:22508"/>
        <dbReference type="Rhea" id="RHEA-COMP:17339"/>
        <dbReference type="Rhea" id="RHEA-COMP:17340"/>
        <dbReference type="ChEBI" id="CHEBI:33019"/>
        <dbReference type="ChEBI" id="CHEBI:61560"/>
        <dbReference type="ChEBI" id="CHEBI:173112"/>
        <dbReference type="EC" id="2.7.7.7"/>
    </reaction>
</comment>
<evidence type="ECO:0000256" key="11">
    <source>
        <dbReference type="RuleBase" id="RU364063"/>
    </source>
</evidence>
<comment type="subunit">
    <text evidence="11">DNA polymerase III contains a core (composed of alpha, epsilon and theta chains) that associates with a tau subunit. This core dimerizes to form the POLIII' complex. PolIII' associates with the gamma complex (composed of gamma, delta, delta', psi and chi chains) and with the beta chain to form the complete DNA polymerase III complex.</text>
</comment>
<dbReference type="GO" id="GO:0009360">
    <property type="term" value="C:DNA polymerase III complex"/>
    <property type="evidence" value="ECO:0007669"/>
    <property type="project" value="InterPro"/>
</dbReference>
<evidence type="ECO:0000256" key="4">
    <source>
        <dbReference type="ARBA" id="ARBA00022705"/>
    </source>
</evidence>
<keyword evidence="6 11" id="KW-0547">Nucleotide-binding</keyword>
<evidence type="ECO:0000256" key="9">
    <source>
        <dbReference type="ARBA" id="ARBA00022932"/>
    </source>
</evidence>
<evidence type="ECO:0000256" key="3">
    <source>
        <dbReference type="ARBA" id="ARBA00022695"/>
    </source>
</evidence>
<dbReference type="PRINTS" id="PR00300">
    <property type="entry name" value="CLPPROTEASEA"/>
</dbReference>
<evidence type="ECO:0000313" key="13">
    <source>
        <dbReference type="EMBL" id="GCC51743.1"/>
    </source>
</evidence>
<dbReference type="PANTHER" id="PTHR11669:SF0">
    <property type="entry name" value="PROTEIN STICHEL-LIKE 2"/>
    <property type="match status" value="1"/>
</dbReference>
<keyword evidence="2 11" id="KW-0808">Transferase</keyword>
<dbReference type="GO" id="GO:0006261">
    <property type="term" value="P:DNA-templated DNA replication"/>
    <property type="evidence" value="ECO:0007669"/>
    <property type="project" value="TreeGrafter"/>
</dbReference>
<dbReference type="Pfam" id="PF13177">
    <property type="entry name" value="DNA_pol3_delta2"/>
    <property type="match status" value="1"/>
</dbReference>
<dbReference type="CDD" id="cd18137">
    <property type="entry name" value="HLD_clamp_pol_III_gamma_tau"/>
    <property type="match status" value="1"/>
</dbReference>
<keyword evidence="4 11" id="KW-0235">DNA replication</keyword>
<dbReference type="InterPro" id="IPR001270">
    <property type="entry name" value="ClpA/B"/>
</dbReference>
<evidence type="ECO:0000313" key="14">
    <source>
        <dbReference type="Proteomes" id="UP000288227"/>
    </source>
</evidence>
<dbReference type="InterPro" id="IPR050238">
    <property type="entry name" value="DNA_Rep/Repair_Clamp_Loader"/>
</dbReference>
<dbReference type="EMBL" id="BHXQ01000003">
    <property type="protein sequence ID" value="GCC51743.1"/>
    <property type="molecule type" value="Genomic_DNA"/>
</dbReference>
<keyword evidence="5" id="KW-0479">Metal-binding</keyword>
<dbReference type="SUPFAM" id="SSF52540">
    <property type="entry name" value="P-loop containing nucleoside triphosphate hydrolases"/>
    <property type="match status" value="1"/>
</dbReference>
<comment type="function">
    <text evidence="11">DNA polymerase III is a complex, multichain enzyme responsible for most of the replicative synthesis in bacteria. This DNA polymerase also exhibits 3' to 5' exonuclease activity.</text>
</comment>
<name>A0A401UA05_9BACT</name>
<keyword evidence="9 11" id="KW-0239">DNA-directed DNA polymerase</keyword>
<dbReference type="NCBIfam" id="TIGR01128">
    <property type="entry name" value="holA"/>
    <property type="match status" value="1"/>
</dbReference>